<evidence type="ECO:0000313" key="3">
    <source>
        <dbReference type="EMBL" id="GFR93493.1"/>
    </source>
</evidence>
<feature type="compositionally biased region" description="Basic and acidic residues" evidence="1">
    <location>
        <begin position="555"/>
        <end position="575"/>
    </location>
</feature>
<reference evidence="3 4" key="1">
    <citation type="journal article" date="2021" name="Elife">
        <title>Chloroplast acquisition without the gene transfer in kleptoplastic sea slugs, Plakobranchus ocellatus.</title>
        <authorList>
            <person name="Maeda T."/>
            <person name="Takahashi S."/>
            <person name="Yoshida T."/>
            <person name="Shimamura S."/>
            <person name="Takaki Y."/>
            <person name="Nagai Y."/>
            <person name="Toyoda A."/>
            <person name="Suzuki Y."/>
            <person name="Arimoto A."/>
            <person name="Ishii H."/>
            <person name="Satoh N."/>
            <person name="Nishiyama T."/>
            <person name="Hasebe M."/>
            <person name="Maruyama T."/>
            <person name="Minagawa J."/>
            <person name="Obokata J."/>
            <person name="Shigenobu S."/>
        </authorList>
    </citation>
    <scope>NUCLEOTIDE SEQUENCE [LARGE SCALE GENOMIC DNA]</scope>
</reference>
<feature type="compositionally biased region" description="Basic and acidic residues" evidence="1">
    <location>
        <begin position="479"/>
        <end position="488"/>
    </location>
</feature>
<comment type="caution">
    <text evidence="3">The sequence shown here is derived from an EMBL/GenBank/DDBJ whole genome shotgun (WGS) entry which is preliminary data.</text>
</comment>
<evidence type="ECO:0000256" key="1">
    <source>
        <dbReference type="SAM" id="MobiDB-lite"/>
    </source>
</evidence>
<feature type="compositionally biased region" description="Basic and acidic residues" evidence="1">
    <location>
        <begin position="234"/>
        <end position="244"/>
    </location>
</feature>
<dbReference type="GO" id="GO:0005737">
    <property type="term" value="C:cytoplasm"/>
    <property type="evidence" value="ECO:0007669"/>
    <property type="project" value="TreeGrafter"/>
</dbReference>
<dbReference type="PROSITE" id="PS50858">
    <property type="entry name" value="BSD"/>
    <property type="match status" value="1"/>
</dbReference>
<feature type="compositionally biased region" description="Polar residues" evidence="1">
    <location>
        <begin position="414"/>
        <end position="433"/>
    </location>
</feature>
<evidence type="ECO:0000259" key="2">
    <source>
        <dbReference type="PROSITE" id="PS50858"/>
    </source>
</evidence>
<name>A0AAV4H6F9_9GAST</name>
<feature type="compositionally biased region" description="Polar residues" evidence="1">
    <location>
        <begin position="445"/>
        <end position="466"/>
    </location>
</feature>
<feature type="region of interest" description="Disordered" evidence="1">
    <location>
        <begin position="209"/>
        <end position="344"/>
    </location>
</feature>
<protein>
    <submittedName>
        <fullName evidence="3">BSD domain-containing protein 1</fullName>
    </submittedName>
</protein>
<proteinExistence type="predicted"/>
<dbReference type="Proteomes" id="UP000762676">
    <property type="component" value="Unassembled WGS sequence"/>
</dbReference>
<feature type="region of interest" description="Disordered" evidence="1">
    <location>
        <begin position="356"/>
        <end position="591"/>
    </location>
</feature>
<dbReference type="PANTHER" id="PTHR16019">
    <property type="entry name" value="SYNAPSE-ASSOCIATED PROTEIN"/>
    <property type="match status" value="1"/>
</dbReference>
<dbReference type="InterPro" id="IPR051494">
    <property type="entry name" value="BSD_domain-containing"/>
</dbReference>
<dbReference type="Gene3D" id="1.10.3970.10">
    <property type="entry name" value="BSD domain"/>
    <property type="match status" value="1"/>
</dbReference>
<dbReference type="SMART" id="SM00751">
    <property type="entry name" value="BSD"/>
    <property type="match status" value="1"/>
</dbReference>
<feature type="compositionally biased region" description="Basic and acidic residues" evidence="1">
    <location>
        <begin position="291"/>
        <end position="305"/>
    </location>
</feature>
<accession>A0AAV4H6F9</accession>
<dbReference type="SUPFAM" id="SSF140383">
    <property type="entry name" value="BSD domain-like"/>
    <property type="match status" value="1"/>
</dbReference>
<sequence>MAEGGSNTGSETETWENWFGGWMQTAKEKSQTALEFVKKDLAEFGTTVQKETEKAVEMTKGSLHSESTTEATKKVKAGLASFLDNISKVLVIPHDDDDYVPMKVAPDGSGLYDRGKARLHALQLDAGTYMDPPRGSPEQYSMWLESFSLDEHKGEISELLVSQVEVRALYTKLVPSEVSNADFWQRYFYRVHQLQCDEARKQALMMRADQTGGKESVSWDDDDEDEECCENEDDGNHSDWEKMPRPPQSYLSQQKSEGHKEGPTKESIPAGDDNKSAVKSACLPEQQASHESSKHSDKAEEKQAIRVDTGVSADAAEPSLKTSVSTTATSQNVDASGESTEWSPVEVLSNPWSLHIPEDLSSASDAVEEKSGEVQHDETNEGSAAGGEVIHQAHSTVSPADGACGAADFEPGQSEATQSPRLNIQTEEVSTAGSAEALQLPKIEPSTQEANADTSEAQVPRQSSRPQKLDPADELSDNSVEKSPKDTETESAVVVKQEDIRTVSDPQRVAKDRETDFKPVSKDEKDSVVEGKDVTTTQSTESKTDAGAIGGQASNEKEIGMRVKGDMVVVGDRDSPSSTESTDTKDLGLEDWEQDFDVEITEEDLKAAEDIAKRLGENLDDNVGLLESSHAPT</sequence>
<dbReference type="InterPro" id="IPR035925">
    <property type="entry name" value="BSD_dom_sf"/>
</dbReference>
<feature type="compositionally biased region" description="Acidic residues" evidence="1">
    <location>
        <begin position="218"/>
        <end position="233"/>
    </location>
</feature>
<organism evidence="3 4">
    <name type="scientific">Elysia marginata</name>
    <dbReference type="NCBI Taxonomy" id="1093978"/>
    <lineage>
        <taxon>Eukaryota</taxon>
        <taxon>Metazoa</taxon>
        <taxon>Spiralia</taxon>
        <taxon>Lophotrochozoa</taxon>
        <taxon>Mollusca</taxon>
        <taxon>Gastropoda</taxon>
        <taxon>Heterobranchia</taxon>
        <taxon>Euthyneura</taxon>
        <taxon>Panpulmonata</taxon>
        <taxon>Sacoglossa</taxon>
        <taxon>Placobranchoidea</taxon>
        <taxon>Plakobranchidae</taxon>
        <taxon>Elysia</taxon>
    </lineage>
</organism>
<dbReference type="EMBL" id="BMAT01008839">
    <property type="protein sequence ID" value="GFR93493.1"/>
    <property type="molecule type" value="Genomic_DNA"/>
</dbReference>
<dbReference type="PANTHER" id="PTHR16019:SF5">
    <property type="entry name" value="BSD DOMAIN-CONTAINING PROTEIN 1"/>
    <property type="match status" value="1"/>
</dbReference>
<dbReference type="AlphaFoldDB" id="A0AAV4H6F9"/>
<gene>
    <name evidence="3" type="ORF">ElyMa_004379900</name>
</gene>
<keyword evidence="4" id="KW-1185">Reference proteome</keyword>
<feature type="compositionally biased region" description="Polar residues" evidence="1">
    <location>
        <begin position="320"/>
        <end position="342"/>
    </location>
</feature>
<feature type="compositionally biased region" description="Basic and acidic residues" evidence="1">
    <location>
        <begin position="496"/>
        <end position="533"/>
    </location>
</feature>
<evidence type="ECO:0000313" key="4">
    <source>
        <dbReference type="Proteomes" id="UP000762676"/>
    </source>
</evidence>
<feature type="domain" description="BSD" evidence="2">
    <location>
        <begin position="143"/>
        <end position="195"/>
    </location>
</feature>
<dbReference type="InterPro" id="IPR005607">
    <property type="entry name" value="BSD_dom"/>
</dbReference>
<feature type="compositionally biased region" description="Basic and acidic residues" evidence="1">
    <location>
        <begin position="367"/>
        <end position="379"/>
    </location>
</feature>
<dbReference type="Pfam" id="PF03909">
    <property type="entry name" value="BSD"/>
    <property type="match status" value="1"/>
</dbReference>